<protein>
    <submittedName>
        <fullName evidence="3">Transcriptional regulator-like protein</fullName>
    </submittedName>
</protein>
<dbReference type="EMBL" id="APJA01000012">
    <property type="protein sequence ID" value="ERK30203.1"/>
    <property type="molecule type" value="Genomic_DNA"/>
</dbReference>
<reference evidence="3 4" key="1">
    <citation type="journal article" date="2013" name="Genome Announc.">
        <title>Draft Genome Sequence of the Hydrogen- and Ethanol-Producing Bacterium Clostridium intestinale Strain URNW.</title>
        <authorList>
            <person name="Lal S."/>
            <person name="Ramachandran U."/>
            <person name="Zhang X."/>
            <person name="Sparling R."/>
            <person name="Levin D.B."/>
        </authorList>
    </citation>
    <scope>NUCLEOTIDE SEQUENCE [LARGE SCALE GENOMIC DNA]</scope>
    <source>
        <strain evidence="3 4">URNW</strain>
    </source>
</reference>
<evidence type="ECO:0000259" key="2">
    <source>
        <dbReference type="Pfam" id="PF25583"/>
    </source>
</evidence>
<name>U2NM26_9CLOT</name>
<dbReference type="OrthoDB" id="9814277at2"/>
<organism evidence="3 4">
    <name type="scientific">Clostridium intestinale URNW</name>
    <dbReference type="NCBI Taxonomy" id="1294142"/>
    <lineage>
        <taxon>Bacteria</taxon>
        <taxon>Bacillati</taxon>
        <taxon>Bacillota</taxon>
        <taxon>Clostridia</taxon>
        <taxon>Eubacteriales</taxon>
        <taxon>Clostridiaceae</taxon>
        <taxon>Clostridium</taxon>
    </lineage>
</organism>
<evidence type="ECO:0000259" key="1">
    <source>
        <dbReference type="Pfam" id="PF13280"/>
    </source>
</evidence>
<dbReference type="STRING" id="1294142.CINTURNW_1880"/>
<dbReference type="Proteomes" id="UP000016721">
    <property type="component" value="Unassembled WGS sequence"/>
</dbReference>
<gene>
    <name evidence="3" type="ORF">CINTURNW_1880</name>
</gene>
<feature type="domain" description="WYL" evidence="1">
    <location>
        <begin position="238"/>
        <end position="307"/>
    </location>
</feature>
<dbReference type="AlphaFoldDB" id="U2NM26"/>
<keyword evidence="4" id="KW-1185">Reference proteome</keyword>
<dbReference type="Pfam" id="PF13280">
    <property type="entry name" value="WYL"/>
    <property type="match status" value="1"/>
</dbReference>
<dbReference type="HOGENOM" id="CLU_054548_0_0_9"/>
<evidence type="ECO:0000313" key="4">
    <source>
        <dbReference type="Proteomes" id="UP000016721"/>
    </source>
</evidence>
<dbReference type="PATRIC" id="fig|1294142.3.peg.1917"/>
<dbReference type="InterPro" id="IPR051534">
    <property type="entry name" value="CBASS_pafABC_assoc_protein"/>
</dbReference>
<proteinExistence type="predicted"/>
<feature type="domain" description="WCX" evidence="2">
    <location>
        <begin position="346"/>
        <end position="422"/>
    </location>
</feature>
<dbReference type="PANTHER" id="PTHR34580:SF1">
    <property type="entry name" value="PROTEIN PAFC"/>
    <property type="match status" value="1"/>
</dbReference>
<evidence type="ECO:0000313" key="3">
    <source>
        <dbReference type="EMBL" id="ERK30203.1"/>
    </source>
</evidence>
<comment type="caution">
    <text evidence="3">The sequence shown here is derived from an EMBL/GenBank/DDBJ whole genome shotgun (WGS) entry which is preliminary data.</text>
</comment>
<dbReference type="Pfam" id="PF25583">
    <property type="entry name" value="WCX"/>
    <property type="match status" value="1"/>
</dbReference>
<dbReference type="eggNOG" id="COG2378">
    <property type="taxonomic scope" value="Bacteria"/>
</dbReference>
<sequence>MFADFIKHYDLIRSILRDVFLYGCFSRDDYESKKRGSSRKVSYEMRRIQQYIEKDFIKFDRDGKTKLLSLSYDSITNTKNFLVSTYLNKSFTKSDLKLYYYILLTLNQCDRVISLKELEVFLIENELLDFDKISSKTIERKLSELCDSMGLVDIEKQGRCKAYRLTDDILREITDEELIRLYLLTSLYKNILFPNIGGYYFEDTLRQYMNFHRNITEDYDDIFQYQNLHFHPIIEEEILWKLIKAINENRKINLDYKINESRRARYNQETVIPYKIRYDINCGRFYLVAFQNERCFISRLDRIHKVKILNDYYHEDGLSEKYNFSMGNSWSSVHLNGESTPQTLKFKITINNKSEMYIVERIKGELKTYTVEQDGEDKFLFTKVVNDCYEMIPWIRGYGGKIEIIEPSYIRRKIDNDWKEMLKNYGVIS</sequence>
<dbReference type="RefSeq" id="WP_021801881.1">
    <property type="nucleotide sequence ID" value="NZ_KI273145.1"/>
</dbReference>
<dbReference type="PANTHER" id="PTHR34580">
    <property type="match status" value="1"/>
</dbReference>
<accession>U2NM26</accession>
<dbReference type="PROSITE" id="PS52050">
    <property type="entry name" value="WYL"/>
    <property type="match status" value="1"/>
</dbReference>
<dbReference type="InterPro" id="IPR026881">
    <property type="entry name" value="WYL_dom"/>
</dbReference>
<dbReference type="InterPro" id="IPR057727">
    <property type="entry name" value="WCX_dom"/>
</dbReference>